<name>A0A0E9RSM7_ANGAN</name>
<sequence length="30" mass="3553">MKIKESKHQDHIRGKVSLPAFQINKAWFQS</sequence>
<protein>
    <submittedName>
        <fullName evidence="1">Uncharacterized protein</fullName>
    </submittedName>
</protein>
<organism evidence="1">
    <name type="scientific">Anguilla anguilla</name>
    <name type="common">European freshwater eel</name>
    <name type="synonym">Muraena anguilla</name>
    <dbReference type="NCBI Taxonomy" id="7936"/>
    <lineage>
        <taxon>Eukaryota</taxon>
        <taxon>Metazoa</taxon>
        <taxon>Chordata</taxon>
        <taxon>Craniata</taxon>
        <taxon>Vertebrata</taxon>
        <taxon>Euteleostomi</taxon>
        <taxon>Actinopterygii</taxon>
        <taxon>Neopterygii</taxon>
        <taxon>Teleostei</taxon>
        <taxon>Anguilliformes</taxon>
        <taxon>Anguillidae</taxon>
        <taxon>Anguilla</taxon>
    </lineage>
</organism>
<reference evidence="1" key="1">
    <citation type="submission" date="2014-11" db="EMBL/GenBank/DDBJ databases">
        <authorList>
            <person name="Amaro Gonzalez C."/>
        </authorList>
    </citation>
    <scope>NUCLEOTIDE SEQUENCE</scope>
</reference>
<proteinExistence type="predicted"/>
<dbReference type="EMBL" id="GBXM01077142">
    <property type="protein sequence ID" value="JAH31435.1"/>
    <property type="molecule type" value="Transcribed_RNA"/>
</dbReference>
<reference evidence="1" key="2">
    <citation type="journal article" date="2015" name="Fish Shellfish Immunol.">
        <title>Early steps in the European eel (Anguilla anguilla)-Vibrio vulnificus interaction in the gills: Role of the RtxA13 toxin.</title>
        <authorList>
            <person name="Callol A."/>
            <person name="Pajuelo D."/>
            <person name="Ebbesson L."/>
            <person name="Teles M."/>
            <person name="MacKenzie S."/>
            <person name="Amaro C."/>
        </authorList>
    </citation>
    <scope>NUCLEOTIDE SEQUENCE</scope>
</reference>
<dbReference type="AlphaFoldDB" id="A0A0E9RSM7"/>
<accession>A0A0E9RSM7</accession>
<evidence type="ECO:0000313" key="1">
    <source>
        <dbReference type="EMBL" id="JAH31435.1"/>
    </source>
</evidence>